<dbReference type="EMBL" id="CAMPGE010019650">
    <property type="protein sequence ID" value="CAI2377972.1"/>
    <property type="molecule type" value="Genomic_DNA"/>
</dbReference>
<dbReference type="GO" id="GO:0071051">
    <property type="term" value="P:poly(A)-dependent snoRNA 3'-end processing"/>
    <property type="evidence" value="ECO:0007669"/>
    <property type="project" value="TreeGrafter"/>
</dbReference>
<accession>A0AAD1XSH6</accession>
<dbReference type="InterPro" id="IPR004088">
    <property type="entry name" value="KH_dom_type_1"/>
</dbReference>
<dbReference type="GO" id="GO:0071034">
    <property type="term" value="P:CUT catabolic process"/>
    <property type="evidence" value="ECO:0007669"/>
    <property type="project" value="TreeGrafter"/>
</dbReference>
<dbReference type="PANTHER" id="PTHR21321:SF1">
    <property type="entry name" value="EXOSOME COMPLEX COMPONENT RRP40"/>
    <property type="match status" value="1"/>
</dbReference>
<dbReference type="AlphaFoldDB" id="A0AAD1XSH6"/>
<dbReference type="GO" id="GO:0071035">
    <property type="term" value="P:nuclear polyadenylation-dependent rRNA catabolic process"/>
    <property type="evidence" value="ECO:0007669"/>
    <property type="project" value="TreeGrafter"/>
</dbReference>
<dbReference type="GO" id="GO:0000176">
    <property type="term" value="C:nuclear exosome (RNase complex)"/>
    <property type="evidence" value="ECO:0007669"/>
    <property type="project" value="TreeGrafter"/>
</dbReference>
<dbReference type="InterPro" id="IPR003029">
    <property type="entry name" value="S1_domain"/>
</dbReference>
<reference evidence="6" key="1">
    <citation type="submission" date="2023-07" db="EMBL/GenBank/DDBJ databases">
        <authorList>
            <consortium name="AG Swart"/>
            <person name="Singh M."/>
            <person name="Singh A."/>
            <person name="Seah K."/>
            <person name="Emmerich C."/>
        </authorList>
    </citation>
    <scope>NUCLEOTIDE SEQUENCE</scope>
    <source>
        <strain evidence="6">DP1</strain>
    </source>
</reference>
<evidence type="ECO:0000256" key="3">
    <source>
        <dbReference type="ARBA" id="ARBA00022835"/>
    </source>
</evidence>
<evidence type="ECO:0000259" key="5">
    <source>
        <dbReference type="SMART" id="SM00316"/>
    </source>
</evidence>
<dbReference type="Gene3D" id="2.40.50.140">
    <property type="entry name" value="Nucleic acid-binding proteins"/>
    <property type="match status" value="1"/>
</dbReference>
<dbReference type="SUPFAM" id="SSF54791">
    <property type="entry name" value="Eukaryotic type KH-domain (KH-domain type I)"/>
    <property type="match status" value="1"/>
</dbReference>
<keyword evidence="2" id="KW-0963">Cytoplasm</keyword>
<dbReference type="PANTHER" id="PTHR21321">
    <property type="entry name" value="PNAS-3 RELATED"/>
    <property type="match status" value="1"/>
</dbReference>
<evidence type="ECO:0000313" key="6">
    <source>
        <dbReference type="EMBL" id="CAI2377972.1"/>
    </source>
</evidence>
<organism evidence="6 7">
    <name type="scientific">Euplotes crassus</name>
    <dbReference type="NCBI Taxonomy" id="5936"/>
    <lineage>
        <taxon>Eukaryota</taxon>
        <taxon>Sar</taxon>
        <taxon>Alveolata</taxon>
        <taxon>Ciliophora</taxon>
        <taxon>Intramacronucleata</taxon>
        <taxon>Spirotrichea</taxon>
        <taxon>Hypotrichia</taxon>
        <taxon>Euplotida</taxon>
        <taxon>Euplotidae</taxon>
        <taxon>Moneuplotes</taxon>
    </lineage>
</organism>
<name>A0AAD1XSH6_EUPCR</name>
<keyword evidence="4" id="KW-0694">RNA-binding</keyword>
<dbReference type="Pfam" id="PF15985">
    <property type="entry name" value="KH_6"/>
    <property type="match status" value="1"/>
</dbReference>
<gene>
    <name evidence="6" type="ORF">ECRASSUSDP1_LOCUS19363</name>
</gene>
<dbReference type="Proteomes" id="UP001295684">
    <property type="component" value="Unassembled WGS sequence"/>
</dbReference>
<dbReference type="GO" id="GO:0003723">
    <property type="term" value="F:RNA binding"/>
    <property type="evidence" value="ECO:0007669"/>
    <property type="project" value="UniProtKB-KW"/>
</dbReference>
<dbReference type="InterPro" id="IPR012340">
    <property type="entry name" value="NA-bd_OB-fold"/>
</dbReference>
<comment type="caution">
    <text evidence="6">The sequence shown here is derived from an EMBL/GenBank/DDBJ whole genome shotgun (WGS) entry which is preliminary data.</text>
</comment>
<evidence type="ECO:0000256" key="2">
    <source>
        <dbReference type="ARBA" id="ARBA00022490"/>
    </source>
</evidence>
<protein>
    <recommendedName>
        <fullName evidence="5">S1 motif domain-containing protein</fullName>
    </recommendedName>
</protein>
<comment type="subcellular location">
    <subcellularLocation>
        <location evidence="1">Nucleus</location>
    </subcellularLocation>
</comment>
<evidence type="ECO:0000256" key="4">
    <source>
        <dbReference type="ARBA" id="ARBA00022884"/>
    </source>
</evidence>
<dbReference type="SMART" id="SM00316">
    <property type="entry name" value="S1"/>
    <property type="match status" value="1"/>
</dbReference>
<dbReference type="GO" id="GO:0000467">
    <property type="term" value="P:exonucleolytic trimming to generate mature 3'-end of 5.8S rRNA from tricistronic rRNA transcript (SSU-rRNA, 5.8S rRNA, LSU-rRNA)"/>
    <property type="evidence" value="ECO:0007669"/>
    <property type="project" value="TreeGrafter"/>
</dbReference>
<dbReference type="InterPro" id="IPR036612">
    <property type="entry name" value="KH_dom_type_1_sf"/>
</dbReference>
<dbReference type="Pfam" id="PF21262">
    <property type="entry name" value="RRP40_S1"/>
    <property type="match status" value="1"/>
</dbReference>
<evidence type="ECO:0000256" key="1">
    <source>
        <dbReference type="ARBA" id="ARBA00004123"/>
    </source>
</evidence>
<dbReference type="InterPro" id="IPR026699">
    <property type="entry name" value="Exosome_RNA_bind1/RRP40/RRP4"/>
</dbReference>
<keyword evidence="3" id="KW-0271">Exosome</keyword>
<sequence length="261" mass="29316">MESVNMLAGETLKKLDTTTTKINDPSHILNYNITKESFEVSTTGKVSIVKKKQEEGKGKKDKRKLKEKVHIDVFPDQALSNYYFPKSGDLVLGRITNKFAFSYEVDIGAYSTATLDALEFDGATKKNKPNLEVNSLIYCRILSTDRFSRPTLSCISPIHKKSWTSGESYFGPIKGGFLLECSKKLISYLQSKKCYLLATLGQLFEFEIIVGFNGRVWVNSKKSVQNLVYLINCIKKGDEYIGEDSKVDQLVKSVKSSLTIS</sequence>
<dbReference type="GO" id="GO:0000177">
    <property type="term" value="C:cytoplasmic exosome (RNase complex)"/>
    <property type="evidence" value="ECO:0007669"/>
    <property type="project" value="TreeGrafter"/>
</dbReference>
<dbReference type="GO" id="GO:0034475">
    <property type="term" value="P:U4 snRNA 3'-end processing"/>
    <property type="evidence" value="ECO:0007669"/>
    <property type="project" value="TreeGrafter"/>
</dbReference>
<evidence type="ECO:0000313" key="7">
    <source>
        <dbReference type="Proteomes" id="UP001295684"/>
    </source>
</evidence>
<dbReference type="Gene3D" id="3.30.1370.10">
    <property type="entry name" value="K Homology domain, type 1"/>
    <property type="match status" value="1"/>
</dbReference>
<dbReference type="GO" id="GO:0071038">
    <property type="term" value="P:TRAMP-dependent tRNA surveillance pathway"/>
    <property type="evidence" value="ECO:0007669"/>
    <property type="project" value="TreeGrafter"/>
</dbReference>
<feature type="domain" description="S1 motif" evidence="5">
    <location>
        <begin position="86"/>
        <end position="155"/>
    </location>
</feature>
<dbReference type="FunFam" id="2.40.50.140:FF:000127">
    <property type="entry name" value="Exosome complex component RRP40"/>
    <property type="match status" value="1"/>
</dbReference>
<proteinExistence type="predicted"/>
<dbReference type="SUPFAM" id="SSF50249">
    <property type="entry name" value="Nucleic acid-binding proteins"/>
    <property type="match status" value="1"/>
</dbReference>
<keyword evidence="7" id="KW-1185">Reference proteome</keyword>